<evidence type="ECO:0000313" key="5">
    <source>
        <dbReference type="EMBL" id="EEF37984.1"/>
    </source>
</evidence>
<dbReference type="SUPFAM" id="SSF52540">
    <property type="entry name" value="P-loop containing nucleoside triphosphate hydrolases"/>
    <property type="match status" value="1"/>
</dbReference>
<dbReference type="GO" id="GO:0005737">
    <property type="term" value="C:cytoplasm"/>
    <property type="evidence" value="ECO:0000318"/>
    <property type="project" value="GO_Central"/>
</dbReference>
<protein>
    <recommendedName>
        <fullName evidence="3">Sulfotransferase</fullName>
        <ecNumber evidence="3">2.8.2.-</ecNumber>
    </recommendedName>
</protein>
<dbReference type="OrthoDB" id="818562at2759"/>
<comment type="similarity">
    <text evidence="1 3">Belongs to the sulfotransferase 1 family.</text>
</comment>
<evidence type="ECO:0000313" key="6">
    <source>
        <dbReference type="Proteomes" id="UP000008311"/>
    </source>
</evidence>
<name>B9SEF4_RICCO</name>
<dbReference type="Proteomes" id="UP000008311">
    <property type="component" value="Unassembled WGS sequence"/>
</dbReference>
<dbReference type="AlphaFoldDB" id="B9SEF4"/>
<dbReference type="Gene3D" id="3.40.50.300">
    <property type="entry name" value="P-loop containing nucleotide triphosphate hydrolases"/>
    <property type="match status" value="1"/>
</dbReference>
<dbReference type="GO" id="GO:0051923">
    <property type="term" value="P:sulfation"/>
    <property type="evidence" value="ECO:0000318"/>
    <property type="project" value="GO_Central"/>
</dbReference>
<dbReference type="EC" id="2.8.2.-" evidence="3"/>
<dbReference type="EMBL" id="EQ973936">
    <property type="protein sequence ID" value="EEF37984.1"/>
    <property type="molecule type" value="Genomic_DNA"/>
</dbReference>
<dbReference type="Pfam" id="PF00685">
    <property type="entry name" value="Sulfotransfer_1"/>
    <property type="match status" value="1"/>
</dbReference>
<keyword evidence="2 3" id="KW-0808">Transferase</keyword>
<evidence type="ECO:0000256" key="2">
    <source>
        <dbReference type="ARBA" id="ARBA00022679"/>
    </source>
</evidence>
<dbReference type="PANTHER" id="PTHR11783">
    <property type="entry name" value="SULFOTRANSFERASE SULT"/>
    <property type="match status" value="1"/>
</dbReference>
<proteinExistence type="inferred from homology"/>
<dbReference type="STRING" id="3988.B9SEF4"/>
<evidence type="ECO:0000259" key="4">
    <source>
        <dbReference type="Pfam" id="PF00685"/>
    </source>
</evidence>
<evidence type="ECO:0000256" key="3">
    <source>
        <dbReference type="RuleBase" id="RU361155"/>
    </source>
</evidence>
<organism evidence="5 6">
    <name type="scientific">Ricinus communis</name>
    <name type="common">Castor bean</name>
    <dbReference type="NCBI Taxonomy" id="3988"/>
    <lineage>
        <taxon>Eukaryota</taxon>
        <taxon>Viridiplantae</taxon>
        <taxon>Streptophyta</taxon>
        <taxon>Embryophyta</taxon>
        <taxon>Tracheophyta</taxon>
        <taxon>Spermatophyta</taxon>
        <taxon>Magnoliopsida</taxon>
        <taxon>eudicotyledons</taxon>
        <taxon>Gunneridae</taxon>
        <taxon>Pentapetalae</taxon>
        <taxon>rosids</taxon>
        <taxon>fabids</taxon>
        <taxon>Malpighiales</taxon>
        <taxon>Euphorbiaceae</taxon>
        <taxon>Acalyphoideae</taxon>
        <taxon>Acalypheae</taxon>
        <taxon>Ricinus</taxon>
    </lineage>
</organism>
<dbReference type="eggNOG" id="KOG1584">
    <property type="taxonomic scope" value="Eukaryota"/>
</dbReference>
<dbReference type="GO" id="GO:0008146">
    <property type="term" value="F:sulfotransferase activity"/>
    <property type="evidence" value="ECO:0000318"/>
    <property type="project" value="GO_Central"/>
</dbReference>
<gene>
    <name evidence="5" type="ORF">RCOM_0703950</name>
</gene>
<accession>B9SEF4</accession>
<dbReference type="InterPro" id="IPR027417">
    <property type="entry name" value="P-loop_NTPase"/>
</dbReference>
<dbReference type="InParanoid" id="B9SEF4"/>
<keyword evidence="6" id="KW-1185">Reference proteome</keyword>
<sequence>MDMHNGEMTNAALVVHEDHKNGGQQISLPQSKYSELISTLPARNDWKFMPLHQYQGSWYFTVYLEALLAAQEKFQAQPDDIILCTYPKTGTTWIKALAFAIVTRSRYSISKSPLLTSTPHDCVPFLEIDIGTKDTCVRDPENPLVATHIPYNSLPISITTLGCKIVYLCRDPKDVLVSMWHFLRARLPEGIDKDAYCNMADSFESFCEGVALNGPYWDHVAGYWKASQEYPEKVLFLQYEDLKEDIVFNVKKLANFLGYPFTLEEEKQGVVHQIIDLCSFESLKNSKVTENGVYSPDSPFTMKNSLYYRKGKSGDWKNYFTEEMGACLDQIVEEKLNDSGFSFLSRHSSN</sequence>
<dbReference type="KEGG" id="rcu:8269482"/>
<dbReference type="InterPro" id="IPR000863">
    <property type="entry name" value="Sulfotransferase_dom"/>
</dbReference>
<evidence type="ECO:0000256" key="1">
    <source>
        <dbReference type="ARBA" id="ARBA00005771"/>
    </source>
</evidence>
<feature type="domain" description="Sulfotransferase" evidence="4">
    <location>
        <begin position="78"/>
        <end position="340"/>
    </location>
</feature>
<reference evidence="6" key="1">
    <citation type="journal article" date="2010" name="Nat. Biotechnol.">
        <title>Draft genome sequence of the oilseed species Ricinus communis.</title>
        <authorList>
            <person name="Chan A.P."/>
            <person name="Crabtree J."/>
            <person name="Zhao Q."/>
            <person name="Lorenzi H."/>
            <person name="Orvis J."/>
            <person name="Puiu D."/>
            <person name="Melake-Berhan A."/>
            <person name="Jones K.M."/>
            <person name="Redman J."/>
            <person name="Chen G."/>
            <person name="Cahoon E.B."/>
            <person name="Gedil M."/>
            <person name="Stanke M."/>
            <person name="Haas B.J."/>
            <person name="Wortman J.R."/>
            <person name="Fraser-Liggett C.M."/>
            <person name="Ravel J."/>
            <person name="Rabinowicz P.D."/>
        </authorList>
    </citation>
    <scope>NUCLEOTIDE SEQUENCE [LARGE SCALE GENOMIC DNA]</scope>
    <source>
        <strain evidence="6">cv. Hale</strain>
    </source>
</reference>